<feature type="chain" id="PRO_5015642759" description="UrcA family protein" evidence="1">
    <location>
        <begin position="32"/>
        <end position="109"/>
    </location>
</feature>
<comment type="caution">
    <text evidence="2">The sequence shown here is derived from an EMBL/GenBank/DDBJ whole genome shotgun (WGS) entry which is preliminary data.</text>
</comment>
<dbReference type="EMBL" id="PYYB01000001">
    <property type="protein sequence ID" value="PTL59363.1"/>
    <property type="molecule type" value="Genomic_DNA"/>
</dbReference>
<evidence type="ECO:0000313" key="2">
    <source>
        <dbReference type="EMBL" id="PTL59363.1"/>
    </source>
</evidence>
<protein>
    <recommendedName>
        <fullName evidence="4">UrcA family protein</fullName>
    </recommendedName>
</protein>
<proteinExistence type="predicted"/>
<organism evidence="2 3">
    <name type="scientific">Paraconexibacter algicola</name>
    <dbReference type="NCBI Taxonomy" id="2133960"/>
    <lineage>
        <taxon>Bacteria</taxon>
        <taxon>Bacillati</taxon>
        <taxon>Actinomycetota</taxon>
        <taxon>Thermoleophilia</taxon>
        <taxon>Solirubrobacterales</taxon>
        <taxon>Paraconexibacteraceae</taxon>
        <taxon>Paraconexibacter</taxon>
    </lineage>
</organism>
<dbReference type="AlphaFoldDB" id="A0A2T4UJE6"/>
<dbReference type="Proteomes" id="UP000240739">
    <property type="component" value="Unassembled WGS sequence"/>
</dbReference>
<keyword evidence="3" id="KW-1185">Reference proteome</keyword>
<dbReference type="RefSeq" id="WP_107567919.1">
    <property type="nucleotide sequence ID" value="NZ_PYYB01000001.1"/>
</dbReference>
<reference evidence="2 3" key="1">
    <citation type="submission" date="2018-03" db="EMBL/GenBank/DDBJ databases">
        <title>Aquarubrobacter algicola gen. nov., sp. nov., a novel actinobacterium isolated from shallow eutrophic lake during the end of cyanobacterial harmful algal blooms.</title>
        <authorList>
            <person name="Chun S.J."/>
        </authorList>
    </citation>
    <scope>NUCLEOTIDE SEQUENCE [LARGE SCALE GENOMIC DNA]</scope>
    <source>
        <strain evidence="2 3">Seoho-28</strain>
    </source>
</reference>
<name>A0A2T4UJE6_9ACTN</name>
<evidence type="ECO:0008006" key="4">
    <source>
        <dbReference type="Google" id="ProtNLM"/>
    </source>
</evidence>
<keyword evidence="1" id="KW-0732">Signal</keyword>
<gene>
    <name evidence="2" type="ORF">C7Y72_06695</name>
</gene>
<feature type="signal peptide" evidence="1">
    <location>
        <begin position="1"/>
        <end position="31"/>
    </location>
</feature>
<sequence length="109" mass="11176">MRTRPRRPLRLIALIAAAAAIPAAAPATAPAARTAASACTFPRAVEDLPVAARFELELFAQRTRHDAGRTSTSAFLSLTVARAAAMTTAIARAAGEAARAAAASPPRCP</sequence>
<evidence type="ECO:0000256" key="1">
    <source>
        <dbReference type="SAM" id="SignalP"/>
    </source>
</evidence>
<accession>A0A2T4UJE6</accession>
<evidence type="ECO:0000313" key="3">
    <source>
        <dbReference type="Proteomes" id="UP000240739"/>
    </source>
</evidence>